<dbReference type="Pfam" id="PF13456">
    <property type="entry name" value="RVT_3"/>
    <property type="match status" value="1"/>
</dbReference>
<evidence type="ECO:0000313" key="3">
    <source>
        <dbReference type="EMBL" id="KAJ8434516.1"/>
    </source>
</evidence>
<reference evidence="3" key="1">
    <citation type="submission" date="2022-04" db="EMBL/GenBank/DDBJ databases">
        <title>Carnegiea gigantea Genome sequencing and assembly v2.</title>
        <authorList>
            <person name="Copetti D."/>
            <person name="Sanderson M.J."/>
            <person name="Burquez A."/>
            <person name="Wojciechowski M.F."/>
        </authorList>
    </citation>
    <scope>NUCLEOTIDE SEQUENCE</scope>
    <source>
        <strain evidence="3">SGP5-SGP5p</strain>
        <tissue evidence="3">Aerial part</tissue>
    </source>
</reference>
<dbReference type="InterPro" id="IPR002156">
    <property type="entry name" value="RNaseH_domain"/>
</dbReference>
<organism evidence="3 4">
    <name type="scientific">Carnegiea gigantea</name>
    <dbReference type="NCBI Taxonomy" id="171969"/>
    <lineage>
        <taxon>Eukaryota</taxon>
        <taxon>Viridiplantae</taxon>
        <taxon>Streptophyta</taxon>
        <taxon>Embryophyta</taxon>
        <taxon>Tracheophyta</taxon>
        <taxon>Spermatophyta</taxon>
        <taxon>Magnoliopsida</taxon>
        <taxon>eudicotyledons</taxon>
        <taxon>Gunneridae</taxon>
        <taxon>Pentapetalae</taxon>
        <taxon>Caryophyllales</taxon>
        <taxon>Cactineae</taxon>
        <taxon>Cactaceae</taxon>
        <taxon>Cactoideae</taxon>
        <taxon>Echinocereeae</taxon>
        <taxon>Carnegiea</taxon>
    </lineage>
</organism>
<feature type="domain" description="Reverse transcriptase zinc-binding" evidence="2">
    <location>
        <begin position="27"/>
        <end position="99"/>
    </location>
</feature>
<dbReference type="CDD" id="cd06222">
    <property type="entry name" value="RNase_H_like"/>
    <property type="match status" value="1"/>
</dbReference>
<evidence type="ECO:0000313" key="4">
    <source>
        <dbReference type="Proteomes" id="UP001153076"/>
    </source>
</evidence>
<accession>A0A9Q1JZY4</accession>
<dbReference type="InterPro" id="IPR026960">
    <property type="entry name" value="RVT-Znf"/>
</dbReference>
<protein>
    <recommendedName>
        <fullName evidence="5">Reverse transcriptase</fullName>
    </recommendedName>
</protein>
<dbReference type="EMBL" id="JAKOGI010000472">
    <property type="protein sequence ID" value="KAJ8434516.1"/>
    <property type="molecule type" value="Genomic_DNA"/>
</dbReference>
<gene>
    <name evidence="3" type="ORF">Cgig2_030139</name>
</gene>
<dbReference type="Pfam" id="PF13966">
    <property type="entry name" value="zf-RVT"/>
    <property type="match status" value="1"/>
</dbReference>
<evidence type="ECO:0000259" key="2">
    <source>
        <dbReference type="Pfam" id="PF13966"/>
    </source>
</evidence>
<dbReference type="GO" id="GO:0004523">
    <property type="term" value="F:RNA-DNA hybrid ribonuclease activity"/>
    <property type="evidence" value="ECO:0007669"/>
    <property type="project" value="InterPro"/>
</dbReference>
<evidence type="ECO:0008006" key="5">
    <source>
        <dbReference type="Google" id="ProtNLM"/>
    </source>
</evidence>
<proteinExistence type="predicted"/>
<dbReference type="Proteomes" id="UP001153076">
    <property type="component" value="Unassembled WGS sequence"/>
</dbReference>
<comment type="caution">
    <text evidence="3">The sequence shown here is derived from an EMBL/GenBank/DDBJ whole genome shotgun (WGS) entry which is preliminary data.</text>
</comment>
<feature type="domain" description="RNase H type-1" evidence="1">
    <location>
        <begin position="182"/>
        <end position="271"/>
    </location>
</feature>
<name>A0A9Q1JZY4_9CARY</name>
<keyword evidence="4" id="KW-1185">Reference proteome</keyword>
<dbReference type="InterPro" id="IPR044730">
    <property type="entry name" value="RNase_H-like_dom_plant"/>
</dbReference>
<dbReference type="AlphaFoldDB" id="A0A9Q1JZY4"/>
<dbReference type="OrthoDB" id="1433444at2759"/>
<dbReference type="GO" id="GO:0003676">
    <property type="term" value="F:nucleic acid binding"/>
    <property type="evidence" value="ECO:0007669"/>
    <property type="project" value="InterPro"/>
</dbReference>
<sequence length="274" mass="30965">MKLLISKLMEGLRSPFASLLLSPTSSTSSQQSFRKHLWNLEIPLKMTMLAWRACQNALPVNDALAHKIKTIDAKCDFCGEIHESDMHAQFDCPQASSIWRASSFFDFVQAHKFRTVVDAIDDFQRAYLSSVEDLVAIMRTLWNSRNEGQYKQSTLPPRLAISRALNYVRDYKEALDHFVMPSNASAARIGRDSHGVVLFMATKQSSTFTAPDEEEAHACFLALKQAWMRGFTRLIVERDCLTVILQLKANGKSNSSLDLILDAILSFSKLFFTC</sequence>
<evidence type="ECO:0000259" key="1">
    <source>
        <dbReference type="Pfam" id="PF13456"/>
    </source>
</evidence>